<dbReference type="Proteomes" id="UP001500897">
    <property type="component" value="Unassembled WGS sequence"/>
</dbReference>
<dbReference type="SUPFAM" id="SSF48264">
    <property type="entry name" value="Cytochrome P450"/>
    <property type="match status" value="1"/>
</dbReference>
<dbReference type="CDD" id="cd20623">
    <property type="entry name" value="CYP_unk"/>
    <property type="match status" value="1"/>
</dbReference>
<feature type="compositionally biased region" description="Low complexity" evidence="2">
    <location>
        <begin position="473"/>
        <end position="483"/>
    </location>
</feature>
<evidence type="ECO:0000313" key="3">
    <source>
        <dbReference type="EMBL" id="GAA2113982.1"/>
    </source>
</evidence>
<accession>A0ABP5JAW6</accession>
<reference evidence="4" key="1">
    <citation type="journal article" date="2019" name="Int. J. Syst. Evol. Microbiol.">
        <title>The Global Catalogue of Microorganisms (GCM) 10K type strain sequencing project: providing services to taxonomists for standard genome sequencing and annotation.</title>
        <authorList>
            <consortium name="The Broad Institute Genomics Platform"/>
            <consortium name="The Broad Institute Genome Sequencing Center for Infectious Disease"/>
            <person name="Wu L."/>
            <person name="Ma J."/>
        </authorList>
    </citation>
    <scope>NUCLEOTIDE SEQUENCE [LARGE SCALE GENOMIC DNA]</scope>
    <source>
        <strain evidence="4">JCM 14559</strain>
    </source>
</reference>
<dbReference type="InterPro" id="IPR002397">
    <property type="entry name" value="Cyt_P450_B"/>
</dbReference>
<dbReference type="EMBL" id="BAAANS010000047">
    <property type="protein sequence ID" value="GAA2113982.1"/>
    <property type="molecule type" value="Genomic_DNA"/>
</dbReference>
<evidence type="ECO:0000256" key="2">
    <source>
        <dbReference type="SAM" id="MobiDB-lite"/>
    </source>
</evidence>
<name>A0ABP5JAW6_9ACTN</name>
<feature type="compositionally biased region" description="Low complexity" evidence="2">
    <location>
        <begin position="423"/>
        <end position="445"/>
    </location>
</feature>
<sequence>MTVPEPHLAGGCPYAERPGVTPLYGRTVAQDPHGLYARMRAEHGPVAPIELEPGVEAWLVIGYQELLELTRNEQQFSKDSRHWRVAAEGRLRPDSPLVPMTMWRPTLNNLDGAEHQRLSAAVGDTLARADQKRLRETSEAAALALIESWGPDGTADLVSQFTRRLPPLVFTTLLDLPDEDGPKLLGLIMNVVDSGADSHRASVELFGLLGELVRRRREHPGEDLVSWLLGHSAGLSDEEAVHNLLVFLVAGNETCVNWIGNAVRLLLVDRRFRGSLTGGRATVADALEEVLWRDPPIQNFPGRWATSDTVLGGQYISRGDMLVLGIAGANDDPAVHGPNDLSGNRAHLAWSAGRHVCPAKDPARLIVETAIETLLHCLPDLQLAVPAHELEWRPSPWSRALASLPVLYSAFAPPRPTDPVPFPSAGSAGSADPAPADPAPAASAPVTPERTAWTPQPQPGSAPTDSTPPEPTSSPRTGSSALSDLRRRLSSLVGWWSGR</sequence>
<comment type="caution">
    <text evidence="3">The sequence shown here is derived from an EMBL/GenBank/DDBJ whole genome shotgun (WGS) entry which is preliminary data.</text>
</comment>
<dbReference type="PANTHER" id="PTHR46696">
    <property type="entry name" value="P450, PUTATIVE (EUROFUNG)-RELATED"/>
    <property type="match status" value="1"/>
</dbReference>
<protein>
    <submittedName>
        <fullName evidence="3">Cytochrome P450</fullName>
    </submittedName>
</protein>
<dbReference type="RefSeq" id="WP_344556222.1">
    <property type="nucleotide sequence ID" value="NZ_BAAANS010000047.1"/>
</dbReference>
<dbReference type="InterPro" id="IPR036396">
    <property type="entry name" value="Cyt_P450_sf"/>
</dbReference>
<feature type="compositionally biased region" description="Pro residues" evidence="2">
    <location>
        <begin position="456"/>
        <end position="472"/>
    </location>
</feature>
<dbReference type="PRINTS" id="PR00359">
    <property type="entry name" value="BP450"/>
</dbReference>
<dbReference type="PANTHER" id="PTHR46696:SF1">
    <property type="entry name" value="CYTOCHROME P450 YJIB-RELATED"/>
    <property type="match status" value="1"/>
</dbReference>
<keyword evidence="4" id="KW-1185">Reference proteome</keyword>
<proteinExistence type="inferred from homology"/>
<evidence type="ECO:0000313" key="4">
    <source>
        <dbReference type="Proteomes" id="UP001500897"/>
    </source>
</evidence>
<feature type="region of interest" description="Disordered" evidence="2">
    <location>
        <begin position="419"/>
        <end position="485"/>
    </location>
</feature>
<dbReference type="Gene3D" id="1.10.630.10">
    <property type="entry name" value="Cytochrome P450"/>
    <property type="match status" value="1"/>
</dbReference>
<gene>
    <name evidence="3" type="ORF">GCM10009759_57920</name>
</gene>
<evidence type="ECO:0000256" key="1">
    <source>
        <dbReference type="ARBA" id="ARBA00010617"/>
    </source>
</evidence>
<organism evidence="3 4">
    <name type="scientific">Kitasatospora saccharophila</name>
    <dbReference type="NCBI Taxonomy" id="407973"/>
    <lineage>
        <taxon>Bacteria</taxon>
        <taxon>Bacillati</taxon>
        <taxon>Actinomycetota</taxon>
        <taxon>Actinomycetes</taxon>
        <taxon>Kitasatosporales</taxon>
        <taxon>Streptomycetaceae</taxon>
        <taxon>Kitasatospora</taxon>
    </lineage>
</organism>
<comment type="similarity">
    <text evidence="1">Belongs to the cytochrome P450 family.</text>
</comment>